<evidence type="ECO:0000256" key="6">
    <source>
        <dbReference type="RuleBase" id="RU362125"/>
    </source>
</evidence>
<keyword evidence="4 6" id="KW-0274">FAD</keyword>
<dbReference type="Gene3D" id="1.10.540.10">
    <property type="entry name" value="Acyl-CoA dehydrogenase/oxidase, N-terminal domain"/>
    <property type="match status" value="1"/>
</dbReference>
<evidence type="ECO:0000313" key="11">
    <source>
        <dbReference type="Proteomes" id="UP000653411"/>
    </source>
</evidence>
<evidence type="ECO:0000313" key="10">
    <source>
        <dbReference type="EMBL" id="GGN19299.1"/>
    </source>
</evidence>
<dbReference type="InterPro" id="IPR037069">
    <property type="entry name" value="AcylCoA_DH/ox_N_sf"/>
</dbReference>
<evidence type="ECO:0000256" key="4">
    <source>
        <dbReference type="ARBA" id="ARBA00022827"/>
    </source>
</evidence>
<sequence length="389" mass="42973">MERTLYEQDHEDFREIVREFVAREVVPHQERWDADHLIDRSVWTAAGKQGLLGLAAPEEYGGAGQDDFRYRAVMMEEIAKAGAASLGSGFSVQDDIVLPYLLDLGTEEQKRRWVPGACSGETITAIAMTEPGAGSDLQGIRTAAVRDGDVWVLDGAKTFITSGIHADLVIVLARTDPAAGARGMSLFVVERDMPGFTRGRKLDKIGLHAQDTAELFFDSVRVPAVNLLGVEGRGFMHLMERLPRERMAIAVTAQCVTETVLAQTLDYCAERTAFGRPVADFQHSRFLLAELTTEADVTRVYLDRAVEALNDGTLTAVDAAKAKWWATELQTKTVDRCLQLHGGYGYMREYPIARAFLDSRIQTVYGGTTEIMKEIIGRDLAAARKETAR</sequence>
<dbReference type="AlphaFoldDB" id="A0A917XF94"/>
<accession>A0A917XF94</accession>
<comment type="caution">
    <text evidence="10">The sequence shown here is derived from an EMBL/GenBank/DDBJ whole genome shotgun (WGS) entry which is preliminary data.</text>
</comment>
<dbReference type="GO" id="GO:0050660">
    <property type="term" value="F:flavin adenine dinucleotide binding"/>
    <property type="evidence" value="ECO:0007669"/>
    <property type="project" value="InterPro"/>
</dbReference>
<dbReference type="PANTHER" id="PTHR43884">
    <property type="entry name" value="ACYL-COA DEHYDROGENASE"/>
    <property type="match status" value="1"/>
</dbReference>
<dbReference type="InterPro" id="IPR009100">
    <property type="entry name" value="AcylCoA_DH/oxidase_NM_dom_sf"/>
</dbReference>
<evidence type="ECO:0000256" key="2">
    <source>
        <dbReference type="ARBA" id="ARBA00009347"/>
    </source>
</evidence>
<name>A0A917XF94_9ACTN</name>
<feature type="domain" description="Acyl-CoA oxidase/dehydrogenase middle" evidence="8">
    <location>
        <begin position="125"/>
        <end position="220"/>
    </location>
</feature>
<dbReference type="PANTHER" id="PTHR43884:SF12">
    <property type="entry name" value="ISOVALERYL-COA DEHYDROGENASE, MITOCHONDRIAL-RELATED"/>
    <property type="match status" value="1"/>
</dbReference>
<reference evidence="10" key="1">
    <citation type="journal article" date="2014" name="Int. J. Syst. Evol. Microbiol.">
        <title>Complete genome sequence of Corynebacterium casei LMG S-19264T (=DSM 44701T), isolated from a smear-ripened cheese.</title>
        <authorList>
            <consortium name="US DOE Joint Genome Institute (JGI-PGF)"/>
            <person name="Walter F."/>
            <person name="Albersmeier A."/>
            <person name="Kalinowski J."/>
            <person name="Ruckert C."/>
        </authorList>
    </citation>
    <scope>NUCLEOTIDE SEQUENCE</scope>
    <source>
        <strain evidence="10">CGMCC 4.7110</strain>
    </source>
</reference>
<evidence type="ECO:0000259" key="9">
    <source>
        <dbReference type="Pfam" id="PF02771"/>
    </source>
</evidence>
<dbReference type="Gene3D" id="1.20.140.10">
    <property type="entry name" value="Butyryl-CoA Dehydrogenase, subunit A, domain 3"/>
    <property type="match status" value="1"/>
</dbReference>
<dbReference type="GO" id="GO:0003995">
    <property type="term" value="F:acyl-CoA dehydrogenase activity"/>
    <property type="evidence" value="ECO:0007669"/>
    <property type="project" value="InterPro"/>
</dbReference>
<keyword evidence="5 6" id="KW-0560">Oxidoreductase</keyword>
<reference evidence="10" key="2">
    <citation type="submission" date="2020-09" db="EMBL/GenBank/DDBJ databases">
        <authorList>
            <person name="Sun Q."/>
            <person name="Zhou Y."/>
        </authorList>
    </citation>
    <scope>NUCLEOTIDE SEQUENCE</scope>
    <source>
        <strain evidence="10">CGMCC 4.7110</strain>
    </source>
</reference>
<dbReference type="InterPro" id="IPR006091">
    <property type="entry name" value="Acyl-CoA_Oxase/DH_mid-dom"/>
</dbReference>
<evidence type="ECO:0000259" key="8">
    <source>
        <dbReference type="Pfam" id="PF02770"/>
    </source>
</evidence>
<evidence type="ECO:0000256" key="1">
    <source>
        <dbReference type="ARBA" id="ARBA00001974"/>
    </source>
</evidence>
<comment type="cofactor">
    <cofactor evidence="1 6">
        <name>FAD</name>
        <dbReference type="ChEBI" id="CHEBI:57692"/>
    </cofactor>
</comment>
<dbReference type="FunFam" id="1.20.140.10:FF:000001">
    <property type="entry name" value="Acyl-CoA dehydrogenase"/>
    <property type="match status" value="1"/>
</dbReference>
<evidence type="ECO:0000259" key="7">
    <source>
        <dbReference type="Pfam" id="PF00441"/>
    </source>
</evidence>
<dbReference type="SUPFAM" id="SSF56645">
    <property type="entry name" value="Acyl-CoA dehydrogenase NM domain-like"/>
    <property type="match status" value="1"/>
</dbReference>
<dbReference type="Proteomes" id="UP000653411">
    <property type="component" value="Unassembled WGS sequence"/>
</dbReference>
<protein>
    <submittedName>
        <fullName evidence="10">Acyl-CoA dehydrogenase</fullName>
    </submittedName>
</protein>
<feature type="domain" description="Acyl-CoA dehydrogenase/oxidase C-terminal" evidence="7">
    <location>
        <begin position="232"/>
        <end position="380"/>
    </location>
</feature>
<dbReference type="SUPFAM" id="SSF47203">
    <property type="entry name" value="Acyl-CoA dehydrogenase C-terminal domain-like"/>
    <property type="match status" value="1"/>
</dbReference>
<dbReference type="RefSeq" id="WP_189264972.1">
    <property type="nucleotide sequence ID" value="NZ_BMML01000011.1"/>
</dbReference>
<dbReference type="EMBL" id="BMML01000011">
    <property type="protein sequence ID" value="GGN19299.1"/>
    <property type="molecule type" value="Genomic_DNA"/>
</dbReference>
<feature type="domain" description="Acyl-CoA dehydrogenase/oxidase N-terminal" evidence="9">
    <location>
        <begin position="8"/>
        <end position="121"/>
    </location>
</feature>
<evidence type="ECO:0000256" key="3">
    <source>
        <dbReference type="ARBA" id="ARBA00022630"/>
    </source>
</evidence>
<organism evidence="10 11">
    <name type="scientific">Streptomyces fuscichromogenes</name>
    <dbReference type="NCBI Taxonomy" id="1324013"/>
    <lineage>
        <taxon>Bacteria</taxon>
        <taxon>Bacillati</taxon>
        <taxon>Actinomycetota</taxon>
        <taxon>Actinomycetes</taxon>
        <taxon>Kitasatosporales</taxon>
        <taxon>Streptomycetaceae</taxon>
        <taxon>Streptomyces</taxon>
    </lineage>
</organism>
<dbReference type="Pfam" id="PF02771">
    <property type="entry name" value="Acyl-CoA_dh_N"/>
    <property type="match status" value="1"/>
</dbReference>
<dbReference type="InterPro" id="IPR006089">
    <property type="entry name" value="Acyl-CoA_DH_CS"/>
</dbReference>
<dbReference type="Pfam" id="PF02770">
    <property type="entry name" value="Acyl-CoA_dh_M"/>
    <property type="match status" value="1"/>
</dbReference>
<keyword evidence="3 6" id="KW-0285">Flavoprotein</keyword>
<dbReference type="FunFam" id="2.40.110.10:FF:000002">
    <property type="entry name" value="Acyl-CoA dehydrogenase fadE12"/>
    <property type="match status" value="1"/>
</dbReference>
<evidence type="ECO:0000256" key="5">
    <source>
        <dbReference type="ARBA" id="ARBA00023002"/>
    </source>
</evidence>
<gene>
    <name evidence="10" type="ORF">GCM10011578_049110</name>
</gene>
<keyword evidence="11" id="KW-1185">Reference proteome</keyword>
<dbReference type="PROSITE" id="PS00072">
    <property type="entry name" value="ACYL_COA_DH_1"/>
    <property type="match status" value="1"/>
</dbReference>
<dbReference type="Gene3D" id="2.40.110.10">
    <property type="entry name" value="Butyryl-CoA Dehydrogenase, subunit A, domain 2"/>
    <property type="match status" value="1"/>
</dbReference>
<dbReference type="InterPro" id="IPR009075">
    <property type="entry name" value="AcylCo_DH/oxidase_C"/>
</dbReference>
<proteinExistence type="inferred from homology"/>
<dbReference type="PROSITE" id="PS00073">
    <property type="entry name" value="ACYL_COA_DH_2"/>
    <property type="match status" value="1"/>
</dbReference>
<dbReference type="InterPro" id="IPR036250">
    <property type="entry name" value="AcylCo_DH-like_C"/>
</dbReference>
<comment type="similarity">
    <text evidence="2 6">Belongs to the acyl-CoA dehydrogenase family.</text>
</comment>
<dbReference type="Pfam" id="PF00441">
    <property type="entry name" value="Acyl-CoA_dh_1"/>
    <property type="match status" value="1"/>
</dbReference>
<dbReference type="FunFam" id="1.10.540.10:FF:000009">
    <property type="entry name" value="Probable acyl-CoA dehydrogenase"/>
    <property type="match status" value="1"/>
</dbReference>
<dbReference type="InterPro" id="IPR013786">
    <property type="entry name" value="AcylCoA_DH/ox_N"/>
</dbReference>
<dbReference type="InterPro" id="IPR046373">
    <property type="entry name" value="Acyl-CoA_Oxase/DH_mid-dom_sf"/>
</dbReference>